<name>A0A6J4HYK8_9ACTN</name>
<protein>
    <recommendedName>
        <fullName evidence="1">ACT domain-containing protein</fullName>
    </recommendedName>
</protein>
<dbReference type="InterPro" id="IPR002912">
    <property type="entry name" value="ACT_dom"/>
</dbReference>
<proteinExistence type="predicted"/>
<dbReference type="InterPro" id="IPR045865">
    <property type="entry name" value="ACT-like_dom_sf"/>
</dbReference>
<sequence>MTVFVLRVWVPDRPGALGAVASRIGAVRGDLIGIDILERGAGRAIDELVVELPDGDLVPLLISEVGQVDGVDVEDVRPAPATVVDPRLDALETAALLCEKGDVDDLLAALTSRARHDVEAEWAIVLDVEAGASLAKVGSPPPTPWLVAFVAGSRTSRLVAAAESGPDDIAWAALTRAGLALVLGRRGRPFRARERRQLAAVARIADHRWAELTGTGAPRQPHPLVT</sequence>
<feature type="domain" description="ACT" evidence="1">
    <location>
        <begin position="5"/>
        <end position="81"/>
    </location>
</feature>
<dbReference type="PROSITE" id="PS51671">
    <property type="entry name" value="ACT"/>
    <property type="match status" value="1"/>
</dbReference>
<reference evidence="2" key="1">
    <citation type="submission" date="2020-02" db="EMBL/GenBank/DDBJ databases">
        <authorList>
            <person name="Meier V. D."/>
        </authorList>
    </citation>
    <scope>NUCLEOTIDE SEQUENCE</scope>
    <source>
        <strain evidence="2">AVDCRST_MAG76</strain>
    </source>
</reference>
<dbReference type="SUPFAM" id="SSF55021">
    <property type="entry name" value="ACT-like"/>
    <property type="match status" value="1"/>
</dbReference>
<evidence type="ECO:0000259" key="1">
    <source>
        <dbReference type="PROSITE" id="PS51671"/>
    </source>
</evidence>
<dbReference type="AlphaFoldDB" id="A0A6J4HYK8"/>
<dbReference type="EMBL" id="CADCSZ010000097">
    <property type="protein sequence ID" value="CAA9237771.1"/>
    <property type="molecule type" value="Genomic_DNA"/>
</dbReference>
<evidence type="ECO:0000313" key="2">
    <source>
        <dbReference type="EMBL" id="CAA9237771.1"/>
    </source>
</evidence>
<gene>
    <name evidence="2" type="ORF">AVDCRST_MAG76-1597</name>
</gene>
<accession>A0A6J4HYK8</accession>
<organism evidence="2">
    <name type="scientific">uncultured Acidimicrobiales bacterium</name>
    <dbReference type="NCBI Taxonomy" id="310071"/>
    <lineage>
        <taxon>Bacteria</taxon>
        <taxon>Bacillati</taxon>
        <taxon>Actinomycetota</taxon>
        <taxon>Acidimicrobiia</taxon>
        <taxon>Acidimicrobiales</taxon>
        <taxon>environmental samples</taxon>
    </lineage>
</organism>